<dbReference type="AlphaFoldDB" id="Q6KHC0"/>
<dbReference type="GO" id="GO:0005975">
    <property type="term" value="P:carbohydrate metabolic process"/>
    <property type="evidence" value="ECO:0007669"/>
    <property type="project" value="InterPro"/>
</dbReference>
<dbReference type="PANTHER" id="PTHR45745:SF1">
    <property type="entry name" value="PHOSPHOGLUCOMUTASE 2B-RELATED"/>
    <property type="match status" value="1"/>
</dbReference>
<dbReference type="EC" id="5.4.2.8" evidence="4"/>
<dbReference type="KEGG" id="mmo:MMOB5240"/>
<keyword evidence="1" id="KW-0479">Metal-binding</keyword>
<dbReference type="STRING" id="267748.MMOB5240"/>
<gene>
    <name evidence="4" type="primary">manB</name>
    <name evidence="4" type="ordered locus">MMOB5240</name>
</gene>
<evidence type="ECO:0000313" key="5">
    <source>
        <dbReference type="Proteomes" id="UP000009072"/>
    </source>
</evidence>
<reference evidence="4 5" key="1">
    <citation type="journal article" date="2004" name="Genome Res.">
        <title>The complete genome and proteome of Mycoplasma mobile.</title>
        <authorList>
            <person name="Jaffe J.D."/>
            <person name="Stange-Thomann N."/>
            <person name="Smith C."/>
            <person name="DeCaprio D."/>
            <person name="Fisher S."/>
            <person name="Butler J."/>
            <person name="Calvo S."/>
            <person name="Elkins T."/>
            <person name="FitzGerald M.G."/>
            <person name="Hafez N."/>
            <person name="Kodira C.D."/>
            <person name="Major J."/>
            <person name="Wang S."/>
            <person name="Wilkinson J."/>
            <person name="Nicol R."/>
            <person name="Nusbaum C."/>
            <person name="Birren B."/>
            <person name="Berg H.C."/>
            <person name="Church G.M."/>
        </authorList>
    </citation>
    <scope>NUCLEOTIDE SEQUENCE [LARGE SCALE GENOMIC DNA]</scope>
    <source>
        <strain evidence="5">ATCC 43663 / 163K / NCTC 11711</strain>
    </source>
</reference>
<evidence type="ECO:0000256" key="1">
    <source>
        <dbReference type="ARBA" id="ARBA00022723"/>
    </source>
</evidence>
<name>Q6KHC0_MYCM1</name>
<proteinExistence type="predicted"/>
<dbReference type="EMBL" id="AE017308">
    <property type="protein sequence ID" value="AAT28010.1"/>
    <property type="molecule type" value="Genomic_DNA"/>
</dbReference>
<dbReference type="HOGENOM" id="CLU_501368_0_0_14"/>
<sequence>MNKLEIFQEWKKYFIGDKFYTNKLNEIANIEEDETFFHSFLIDDRKIKGRIDVGYNSFNPITIKLISNSFAEFLRESKIDKGLKAKILISHDGSEELRTFIEIMNQVFLENDLDVYLFEENKGKPLSLIQNSLNNIKVSLCFYFSRPNKNYRNYWLQIFNANSEFLENSILFLITNNINKQIPLVNSIATKKSFYLLSKKIETEYIDSLLKIQINSSNDKKLKVLIANSSKIAYDLMQDISSLMNIEFILSKKVSYLNSDFFTKAKNTKFLRYLNKFILQAKKSKLDVILVPSFNANQIDVIIRNNNDYWLLNHEQIAILLLEYIFANKSENFIAENNFVVTTKNSSEIIERICKKHNVALYEDTNFFQNMKNYEKKLLLYFDEEGRFLLNSSISTSSDIFQLQVLLLEVLNYHKSQTRDLNVVLTNFVSKYSKKVLFEKTLQMSKIVLVESLKKISIYHVLGDLKIKNIEYFKNFNDSIREKQFIAKIHFEEGSSILFTYYSYTNIVSIFIVTENEYREELTNKKINKNIKIFNDLKRKFLI</sequence>
<dbReference type="SUPFAM" id="SSF53738">
    <property type="entry name" value="Phosphoglucomutase, first 3 domains"/>
    <property type="match status" value="1"/>
</dbReference>
<dbReference type="PANTHER" id="PTHR45745">
    <property type="entry name" value="PHOSPHOMANNOMUTASE 45A"/>
    <property type="match status" value="1"/>
</dbReference>
<dbReference type="eggNOG" id="COG1109">
    <property type="taxonomic scope" value="Bacteria"/>
</dbReference>
<dbReference type="GO" id="GO:0006166">
    <property type="term" value="P:purine ribonucleoside salvage"/>
    <property type="evidence" value="ECO:0007669"/>
    <property type="project" value="TreeGrafter"/>
</dbReference>
<dbReference type="InterPro" id="IPR016055">
    <property type="entry name" value="A-D-PHexomutase_a/b/a-I/II/III"/>
</dbReference>
<keyword evidence="5" id="KW-1185">Reference proteome</keyword>
<keyword evidence="3 4" id="KW-0413">Isomerase</keyword>
<keyword evidence="2" id="KW-0460">Magnesium</keyword>
<dbReference type="GO" id="GO:0004615">
    <property type="term" value="F:phosphomannomutase activity"/>
    <property type="evidence" value="ECO:0007669"/>
    <property type="project" value="UniProtKB-EC"/>
</dbReference>
<evidence type="ECO:0000256" key="2">
    <source>
        <dbReference type="ARBA" id="ARBA00022842"/>
    </source>
</evidence>
<dbReference type="OrthoDB" id="401385at2"/>
<dbReference type="Gene3D" id="3.40.120.10">
    <property type="entry name" value="Alpha-D-Glucose-1,6-Bisphosphate, subunit A, domain 3"/>
    <property type="match status" value="3"/>
</dbReference>
<protein>
    <submittedName>
        <fullName evidence="4">Phosphomannomutase</fullName>
        <ecNumber evidence="4">5.4.2.8</ecNumber>
    </submittedName>
</protein>
<dbReference type="Proteomes" id="UP000009072">
    <property type="component" value="Chromosome"/>
</dbReference>
<dbReference type="GO" id="GO:0046872">
    <property type="term" value="F:metal ion binding"/>
    <property type="evidence" value="ECO:0007669"/>
    <property type="project" value="UniProtKB-KW"/>
</dbReference>
<organism evidence="4 5">
    <name type="scientific">Mycoplasma mobile (strain ATCC 43663 / 163K / NCTC 11711)</name>
    <name type="common">Mesomycoplasma mobile</name>
    <dbReference type="NCBI Taxonomy" id="267748"/>
    <lineage>
        <taxon>Bacteria</taxon>
        <taxon>Bacillati</taxon>
        <taxon>Mycoplasmatota</taxon>
        <taxon>Mycoplasmoidales</taxon>
        <taxon>Metamycoplasmataceae</taxon>
        <taxon>Mesomycoplasma</taxon>
    </lineage>
</organism>
<dbReference type="RefSeq" id="WP_011265044.1">
    <property type="nucleotide sequence ID" value="NC_006908.1"/>
</dbReference>
<accession>Q6KHC0</accession>
<dbReference type="GO" id="GO:0008973">
    <property type="term" value="F:phosphopentomutase activity"/>
    <property type="evidence" value="ECO:0007669"/>
    <property type="project" value="TreeGrafter"/>
</dbReference>
<evidence type="ECO:0000256" key="3">
    <source>
        <dbReference type="ARBA" id="ARBA00023235"/>
    </source>
</evidence>
<evidence type="ECO:0000313" key="4">
    <source>
        <dbReference type="EMBL" id="AAT28010.1"/>
    </source>
</evidence>